<dbReference type="NCBIfam" id="TIGR01262">
    <property type="entry name" value="maiA"/>
    <property type="match status" value="1"/>
</dbReference>
<comment type="caution">
    <text evidence="4">The sequence shown here is derived from an EMBL/GenBank/DDBJ whole genome shotgun (WGS) entry which is preliminary data.</text>
</comment>
<dbReference type="EMBL" id="LQQO01000005">
    <property type="protein sequence ID" value="KZE17806.1"/>
    <property type="molecule type" value="Genomic_DNA"/>
</dbReference>
<evidence type="ECO:0000313" key="5">
    <source>
        <dbReference type="Proteomes" id="UP000076609"/>
    </source>
</evidence>
<reference evidence="5" key="1">
    <citation type="submission" date="2016-01" db="EMBL/GenBank/DDBJ databases">
        <title>Draft genome of Chromobacterium sp. F49.</title>
        <authorList>
            <person name="Hong K.W."/>
        </authorList>
    </citation>
    <scope>NUCLEOTIDE SEQUENCE [LARGE SCALE GENOMIC DNA]</scope>
    <source>
        <strain evidence="5">CN3</strain>
    </source>
</reference>
<dbReference type="PANTHER" id="PTHR42673:SF4">
    <property type="entry name" value="MALEYLACETOACETATE ISOMERASE"/>
    <property type="match status" value="1"/>
</dbReference>
<sequence length="212" mass="23033">MSGYTLYDYHRSSAAYRVRIALNLKAVEWQGVPVSLLKGEQRSPEHLARSRQGLIPALDIGGGTMLTQSLAILDWLDATHPEPRLFPADPLERARAMALALVIVADIHPIDNLRVLQRLEAQFGADVAAKADWYRHWIAEGLGALEVAAPERGFFGGETPGVVDCCLVPQLYNARRFELDLSPWPKLVAIDARAAGLPAVAAARPDAVAPVA</sequence>
<dbReference type="InterPro" id="IPR010987">
    <property type="entry name" value="Glutathione-S-Trfase_C-like"/>
</dbReference>
<accession>A0ABR5YEN5</accession>
<dbReference type="InterPro" id="IPR034333">
    <property type="entry name" value="GST_Zeta_N"/>
</dbReference>
<name>A0ABR5YEN5_9SPHN</name>
<keyword evidence="5" id="KW-1185">Reference proteome</keyword>
<comment type="similarity">
    <text evidence="1">Belongs to the GST superfamily. Zeta family.</text>
</comment>
<dbReference type="SUPFAM" id="SSF52833">
    <property type="entry name" value="Thioredoxin-like"/>
    <property type="match status" value="1"/>
</dbReference>
<dbReference type="PANTHER" id="PTHR42673">
    <property type="entry name" value="MALEYLACETOACETATE ISOMERASE"/>
    <property type="match status" value="1"/>
</dbReference>
<dbReference type="InterPro" id="IPR004045">
    <property type="entry name" value="Glutathione_S-Trfase_N"/>
</dbReference>
<dbReference type="PROSITE" id="PS50404">
    <property type="entry name" value="GST_NTER"/>
    <property type="match status" value="1"/>
</dbReference>
<dbReference type="InterPro" id="IPR005955">
    <property type="entry name" value="GST_Zeta"/>
</dbReference>
<feature type="domain" description="GST C-terminal" evidence="3">
    <location>
        <begin position="89"/>
        <end position="212"/>
    </location>
</feature>
<dbReference type="Pfam" id="PF13417">
    <property type="entry name" value="GST_N_3"/>
    <property type="match status" value="1"/>
</dbReference>
<dbReference type="InterPro" id="IPR036249">
    <property type="entry name" value="Thioredoxin-like_sf"/>
</dbReference>
<dbReference type="SFLD" id="SFLDG00358">
    <property type="entry name" value="Main_(cytGST)"/>
    <property type="match status" value="1"/>
</dbReference>
<evidence type="ECO:0000259" key="2">
    <source>
        <dbReference type="PROSITE" id="PS50404"/>
    </source>
</evidence>
<dbReference type="Gene3D" id="1.20.1050.10">
    <property type="match status" value="1"/>
</dbReference>
<dbReference type="InterPro" id="IPR040079">
    <property type="entry name" value="Glutathione_S-Trfase"/>
</dbReference>
<dbReference type="InterPro" id="IPR036282">
    <property type="entry name" value="Glutathione-S-Trfase_C_sf"/>
</dbReference>
<dbReference type="Proteomes" id="UP000076609">
    <property type="component" value="Unassembled WGS sequence"/>
</dbReference>
<evidence type="ECO:0000256" key="1">
    <source>
        <dbReference type="ARBA" id="ARBA00010007"/>
    </source>
</evidence>
<dbReference type="RefSeq" id="WP_066688915.1">
    <property type="nucleotide sequence ID" value="NZ_CP117025.1"/>
</dbReference>
<evidence type="ECO:0000259" key="3">
    <source>
        <dbReference type="PROSITE" id="PS50405"/>
    </source>
</evidence>
<proteinExistence type="inferred from homology"/>
<protein>
    <submittedName>
        <fullName evidence="4">Maleylacetoacetate isomerase</fullName>
    </submittedName>
</protein>
<dbReference type="GO" id="GO:0016853">
    <property type="term" value="F:isomerase activity"/>
    <property type="evidence" value="ECO:0007669"/>
    <property type="project" value="UniProtKB-KW"/>
</dbReference>
<feature type="domain" description="GST N-terminal" evidence="2">
    <location>
        <begin position="2"/>
        <end position="84"/>
    </location>
</feature>
<dbReference type="SUPFAM" id="SSF47616">
    <property type="entry name" value="GST C-terminal domain-like"/>
    <property type="match status" value="1"/>
</dbReference>
<dbReference type="SFLD" id="SFLDS00019">
    <property type="entry name" value="Glutathione_Transferase_(cytos"/>
    <property type="match status" value="1"/>
</dbReference>
<organism evidence="4 5">
    <name type="scientific">Sphingomonas hankookensis</name>
    <dbReference type="NCBI Taxonomy" id="563996"/>
    <lineage>
        <taxon>Bacteria</taxon>
        <taxon>Pseudomonadati</taxon>
        <taxon>Pseudomonadota</taxon>
        <taxon>Alphaproteobacteria</taxon>
        <taxon>Sphingomonadales</taxon>
        <taxon>Sphingomonadaceae</taxon>
        <taxon>Sphingomonas</taxon>
    </lineage>
</organism>
<dbReference type="CDD" id="cd03042">
    <property type="entry name" value="GST_N_Zeta"/>
    <property type="match status" value="1"/>
</dbReference>
<keyword evidence="4" id="KW-0413">Isomerase</keyword>
<gene>
    <name evidence="4" type="ORF">AVT10_10875</name>
</gene>
<evidence type="ECO:0000313" key="4">
    <source>
        <dbReference type="EMBL" id="KZE17806.1"/>
    </source>
</evidence>
<dbReference type="Gene3D" id="3.40.30.10">
    <property type="entry name" value="Glutaredoxin"/>
    <property type="match status" value="1"/>
</dbReference>
<dbReference type="PROSITE" id="PS50405">
    <property type="entry name" value="GST_CTER"/>
    <property type="match status" value="1"/>
</dbReference>